<dbReference type="OMA" id="NTIWCMR"/>
<feature type="transmembrane region" description="Helical" evidence="1">
    <location>
        <begin position="192"/>
        <end position="212"/>
    </location>
</feature>
<reference evidence="3" key="1">
    <citation type="submission" date="2021-01" db="EMBL/GenBank/DDBJ databases">
        <authorList>
            <person name="Corre E."/>
            <person name="Pelletier E."/>
            <person name="Niang G."/>
            <person name="Scheremetjew M."/>
            <person name="Finn R."/>
            <person name="Kale V."/>
            <person name="Holt S."/>
            <person name="Cochrane G."/>
            <person name="Meng A."/>
            <person name="Brown T."/>
            <person name="Cohen L."/>
        </authorList>
    </citation>
    <scope>NUCLEOTIDE SEQUENCE</scope>
    <source>
        <strain evidence="3">RCC1537</strain>
    </source>
</reference>
<sequence>MFAGCPSDVLETRWDSNFIALGTMISVLSAFTGLTTATYAFTVLRRPELQTWYSFYSVSAGISIGGGAIWVMHFVGMQALIMTVPCTGQVVRHTFNIGLTFTSLVAACLIGGMCMRLVMPAGGTDATPGSPAASPYWRLPFKLRGHSLYLGKFKPARFAAATVALVAGVCVMHNMGLIGMYGPYWTQYDPGIVFASAALALVASSAGLFIVVQCAYVGSAWYSIVVRGVAALVIGGAVNAVHYVGMTAAKYHYTGDPSDNLMHHFGPNVPLQALGVLMAALLITVAQLLGTHAHIAHLAHTVTMAAKVAPAPTSAAATYAPLAASARAAVTLPTASA</sequence>
<organism evidence="3">
    <name type="scientific">Diacronema lutheri</name>
    <name type="common">Unicellular marine alga</name>
    <name type="synonym">Monochrysis lutheri</name>
    <dbReference type="NCBI Taxonomy" id="2081491"/>
    <lineage>
        <taxon>Eukaryota</taxon>
        <taxon>Haptista</taxon>
        <taxon>Haptophyta</taxon>
        <taxon>Pavlovophyceae</taxon>
        <taxon>Pavlovales</taxon>
        <taxon>Pavlovaceae</taxon>
        <taxon>Diacronema</taxon>
    </lineage>
</organism>
<dbReference type="EMBL" id="HBEB01012341">
    <property type="protein sequence ID" value="CAD8273641.1"/>
    <property type="molecule type" value="Transcribed_RNA"/>
</dbReference>
<dbReference type="Proteomes" id="UP000751190">
    <property type="component" value="Unassembled WGS sequence"/>
</dbReference>
<gene>
    <name evidence="4" type="ORF">KFE25_004698</name>
    <name evidence="3" type="ORF">PLUT1463_LOCUS7956</name>
</gene>
<dbReference type="OrthoDB" id="264015at2759"/>
<keyword evidence="1" id="KW-0812">Transmembrane</keyword>
<accession>A0A7R9URR1</accession>
<evidence type="ECO:0000256" key="1">
    <source>
        <dbReference type="SAM" id="Phobius"/>
    </source>
</evidence>
<feature type="transmembrane region" description="Helical" evidence="1">
    <location>
        <begin position="95"/>
        <end position="118"/>
    </location>
</feature>
<keyword evidence="1" id="KW-0472">Membrane</keyword>
<reference evidence="4" key="2">
    <citation type="submission" date="2021-05" db="EMBL/GenBank/DDBJ databases">
        <title>The genome of the haptophyte Pavlova lutheri (Diacronema luteri, Pavlovales) - a model for lipid biosynthesis in eukaryotic algae.</title>
        <authorList>
            <person name="Hulatt C.J."/>
            <person name="Posewitz M.C."/>
        </authorList>
    </citation>
    <scope>NUCLEOTIDE SEQUENCE</scope>
    <source>
        <strain evidence="4">NIVA-4/92</strain>
    </source>
</reference>
<keyword evidence="5" id="KW-1185">Reference proteome</keyword>
<proteinExistence type="predicted"/>
<protein>
    <recommendedName>
        <fullName evidence="2">MHYT domain-containing protein</fullName>
    </recommendedName>
</protein>
<dbReference type="PANTHER" id="PTHR35152:SF1">
    <property type="entry name" value="DOMAIN SIGNALLING PROTEIN, PUTATIVE (AFU_ORTHOLOGUE AFUA_5G11310)-RELATED"/>
    <property type="match status" value="1"/>
</dbReference>
<dbReference type="PANTHER" id="PTHR35152">
    <property type="entry name" value="DOMAIN SIGNALLING PROTEIN, PUTATIVE (AFU_ORTHOLOGUE AFUA_5G11310)-RELATED"/>
    <property type="match status" value="1"/>
</dbReference>
<feature type="transmembrane region" description="Helical" evidence="1">
    <location>
        <begin position="224"/>
        <end position="249"/>
    </location>
</feature>
<dbReference type="Pfam" id="PF03707">
    <property type="entry name" value="MHYT"/>
    <property type="match status" value="2"/>
</dbReference>
<feature type="transmembrane region" description="Helical" evidence="1">
    <location>
        <begin position="18"/>
        <end position="41"/>
    </location>
</feature>
<dbReference type="AlphaFoldDB" id="A0A7R9URR1"/>
<keyword evidence="1" id="KW-1133">Transmembrane helix</keyword>
<dbReference type="EMBL" id="JAGTXO010000019">
    <property type="protein sequence ID" value="KAG8462722.1"/>
    <property type="molecule type" value="Genomic_DNA"/>
</dbReference>
<feature type="transmembrane region" description="Helical" evidence="1">
    <location>
        <begin position="158"/>
        <end position="180"/>
    </location>
</feature>
<dbReference type="InterPro" id="IPR005330">
    <property type="entry name" value="MHYT_dom"/>
</dbReference>
<evidence type="ECO:0000313" key="5">
    <source>
        <dbReference type="Proteomes" id="UP000751190"/>
    </source>
</evidence>
<name>A0A7R9URR1_DIALT</name>
<feature type="transmembrane region" description="Helical" evidence="1">
    <location>
        <begin position="269"/>
        <end position="289"/>
    </location>
</feature>
<evidence type="ECO:0000313" key="4">
    <source>
        <dbReference type="EMBL" id="KAG8462722.1"/>
    </source>
</evidence>
<evidence type="ECO:0000259" key="2">
    <source>
        <dbReference type="PROSITE" id="PS50924"/>
    </source>
</evidence>
<feature type="domain" description="MHYT" evidence="2">
    <location>
        <begin position="14"/>
        <end position="252"/>
    </location>
</feature>
<feature type="transmembrane region" description="Helical" evidence="1">
    <location>
        <begin position="53"/>
        <end position="75"/>
    </location>
</feature>
<dbReference type="PROSITE" id="PS50924">
    <property type="entry name" value="MHYT"/>
    <property type="match status" value="1"/>
</dbReference>
<evidence type="ECO:0000313" key="3">
    <source>
        <dbReference type="EMBL" id="CAD8273641.1"/>
    </source>
</evidence>